<protein>
    <recommendedName>
        <fullName evidence="1">protein-tyrosine-phosphatase</fullName>
        <ecNumber evidence="1">3.1.3.48</ecNumber>
    </recommendedName>
</protein>
<dbReference type="Gene3D" id="3.40.50.2300">
    <property type="match status" value="1"/>
</dbReference>
<evidence type="ECO:0000313" key="3">
    <source>
        <dbReference type="EMBL" id="EST42583.1"/>
    </source>
</evidence>
<evidence type="ECO:0000313" key="4">
    <source>
        <dbReference type="EMBL" id="KAH0570054.1"/>
    </source>
</evidence>
<dbReference type="PANTHER" id="PTHR11717">
    <property type="entry name" value="LOW MOLECULAR WEIGHT PROTEIN TYROSINE PHOSPHATASE"/>
    <property type="match status" value="1"/>
</dbReference>
<dbReference type="EMBL" id="KI546159">
    <property type="protein sequence ID" value="EST42583.1"/>
    <property type="molecule type" value="Genomic_DNA"/>
</dbReference>
<evidence type="ECO:0000259" key="2">
    <source>
        <dbReference type="SMART" id="SM00226"/>
    </source>
</evidence>
<dbReference type="Proteomes" id="UP000018208">
    <property type="component" value="Unassembled WGS sequence"/>
</dbReference>
<dbReference type="AlphaFoldDB" id="V6LE79"/>
<dbReference type="InterPro" id="IPR036196">
    <property type="entry name" value="Ptyr_pPase_sf"/>
</dbReference>
<evidence type="ECO:0000313" key="5">
    <source>
        <dbReference type="Proteomes" id="UP000018208"/>
    </source>
</evidence>
<reference evidence="3 4" key="1">
    <citation type="journal article" date="2014" name="PLoS Genet.">
        <title>The Genome of Spironucleus salmonicida Highlights a Fish Pathogen Adapted to Fluctuating Environments.</title>
        <authorList>
            <person name="Xu F."/>
            <person name="Jerlstrom-Hultqvist J."/>
            <person name="Einarsson E."/>
            <person name="Astvaldsson A."/>
            <person name="Svard S.G."/>
            <person name="Andersson J.O."/>
        </authorList>
    </citation>
    <scope>NUCLEOTIDE SEQUENCE</scope>
    <source>
        <strain evidence="4">ATCC 50377</strain>
    </source>
</reference>
<dbReference type="EC" id="3.1.3.48" evidence="1"/>
<dbReference type="Pfam" id="PF01451">
    <property type="entry name" value="LMWPc"/>
    <property type="match status" value="1"/>
</dbReference>
<dbReference type="PANTHER" id="PTHR11717:SF7">
    <property type="entry name" value="LOW MOLECULAR WEIGHT PHOSPHOTYROSINE PROTEIN PHOSPHATASE"/>
    <property type="match status" value="1"/>
</dbReference>
<feature type="domain" description="Phosphotyrosine protein phosphatase I" evidence="2">
    <location>
        <begin position="1"/>
        <end position="147"/>
    </location>
</feature>
<dbReference type="OrthoDB" id="3388at2759"/>
<dbReference type="SMART" id="SM00226">
    <property type="entry name" value="LMWPc"/>
    <property type="match status" value="1"/>
</dbReference>
<dbReference type="InterPro" id="IPR050438">
    <property type="entry name" value="LMW_PTPase"/>
</dbReference>
<keyword evidence="5" id="KW-1185">Reference proteome</keyword>
<dbReference type="CDD" id="cd16343">
    <property type="entry name" value="LMWPTP"/>
    <property type="match status" value="1"/>
</dbReference>
<proteinExistence type="predicted"/>
<reference evidence="4" key="2">
    <citation type="submission" date="2020-12" db="EMBL/GenBank/DDBJ databases">
        <title>New Spironucleus salmonicida genome in near-complete chromosomes.</title>
        <authorList>
            <person name="Xu F."/>
            <person name="Kurt Z."/>
            <person name="Jimenez-Gonzalez A."/>
            <person name="Astvaldsson A."/>
            <person name="Andersson J.O."/>
            <person name="Svard S.G."/>
        </authorList>
    </citation>
    <scope>NUCLEOTIDE SEQUENCE</scope>
    <source>
        <strain evidence="4">ATCC 50377</strain>
    </source>
</reference>
<gene>
    <name evidence="3" type="ORF">SS50377_17901</name>
    <name evidence="4" type="ORF">SS50377_28028</name>
</gene>
<evidence type="ECO:0000256" key="1">
    <source>
        <dbReference type="ARBA" id="ARBA00013064"/>
    </source>
</evidence>
<dbReference type="GO" id="GO:0004725">
    <property type="term" value="F:protein tyrosine phosphatase activity"/>
    <property type="evidence" value="ECO:0007669"/>
    <property type="project" value="UniProtKB-EC"/>
</dbReference>
<accession>V6LE79</accession>
<dbReference type="EMBL" id="AUWU02000008">
    <property type="protein sequence ID" value="KAH0570054.1"/>
    <property type="molecule type" value="Genomic_DNA"/>
</dbReference>
<dbReference type="VEuPathDB" id="GiardiaDB:SS50377_28028"/>
<organism evidence="3">
    <name type="scientific">Spironucleus salmonicida</name>
    <dbReference type="NCBI Taxonomy" id="348837"/>
    <lineage>
        <taxon>Eukaryota</taxon>
        <taxon>Metamonada</taxon>
        <taxon>Diplomonadida</taxon>
        <taxon>Hexamitidae</taxon>
        <taxon>Hexamitinae</taxon>
        <taxon>Spironucleus</taxon>
    </lineage>
</organism>
<sequence length="154" mass="17813">MKIMFVCLGNICRSPLAHGIALYYAKKDNLKNIEFESCGMYGEPEGCSTHRGSQKIIKERLNFTFTKPSRHWQRTDYDTYDLILCMDNSNKNDVMDDLKGKDSQQKVKLFREFDPKGTGEVPDPYYTGGFDLVFDMCERTVINLLDMVKTNKLQ</sequence>
<dbReference type="InterPro" id="IPR023485">
    <property type="entry name" value="Ptyr_pPase"/>
</dbReference>
<dbReference type="SUPFAM" id="SSF52788">
    <property type="entry name" value="Phosphotyrosine protein phosphatases I"/>
    <property type="match status" value="1"/>
</dbReference>
<name>V6LE79_9EUKA</name>